<evidence type="ECO:0000256" key="3">
    <source>
        <dbReference type="ARBA" id="ARBA00022763"/>
    </source>
</evidence>
<dbReference type="PROSITE" id="PS51192">
    <property type="entry name" value="HELICASE_ATP_BIND_1"/>
    <property type="match status" value="1"/>
</dbReference>
<protein>
    <recommendedName>
        <fullName evidence="9">Transcription-repair-coupling factor</fullName>
        <shortName evidence="9">TRCF</shortName>
        <ecNumber evidence="9">3.6.4.-</ecNumber>
    </recommendedName>
</protein>
<comment type="caution">
    <text evidence="12">The sequence shown here is derived from an EMBL/GenBank/DDBJ whole genome shotgun (WGS) entry which is preliminary data.</text>
</comment>
<comment type="function">
    <text evidence="9">Couples transcription and DNA repair by recognizing RNA polymerase (RNAP) stalled at DNA lesions. Mediates ATP-dependent release of RNAP and its truncated transcript from the DNA, and recruitment of nucleotide excision repair machinery to the damaged site.</text>
</comment>
<evidence type="ECO:0000313" key="13">
    <source>
        <dbReference type="Proteomes" id="UP001604282"/>
    </source>
</evidence>
<dbReference type="InterPro" id="IPR014001">
    <property type="entry name" value="Helicase_ATP-bd"/>
</dbReference>
<evidence type="ECO:0000259" key="10">
    <source>
        <dbReference type="PROSITE" id="PS51192"/>
    </source>
</evidence>
<dbReference type="InterPro" id="IPR036101">
    <property type="entry name" value="CarD-like/TRCF_RID_sf"/>
</dbReference>
<keyword evidence="8 9" id="KW-0234">DNA repair</keyword>
<sequence length="1175" mass="128200">MSLHGLLDLVVKDAALAEAVTAASDGNRPHVDLVGPAAARPFAVAALARDSGRPVLAVTATGREAEDLAAALRSLLDPDTVVEYPSWETLPHERLSPRSDTVGRRLAVLRRLAHPSPDDPAAGPVSVVVAPIRSVLQPQVKGLGDLEPVALRSGRTADLGAVVEGLAAAAYSRVELVEKRGEFAVRGGILDVFPPTEEHPLRIEFWGDDVEEIRYFKVADQRSLEVAEHGLWAPPCRELLLTDEVRARAAALAEEHPELGEMLDKIAEGIAVEGMESLAPVLVDDMELLLDVLPAGSMAVVCDPERVRTRAADLVATSQEFLQASWAATAGGGEAPIDVGAASLWGIVDVRDRARELGMMWWSVSPFAADLDREADTLTLGMHAPETYRGDTARALADTKGWLADGWRTVYVTEAHGPASRTVEVLGGEGIAARQAADLREVDPAVVHVACGSIDFGFVDPALKLAVLTETDLSGQKAAGKDGRRMPAKRRKTIDPLTLEAGDHIVHEQHGVGRYLEMVQRTVQGATREYLLVEYAPAKRGQPGDRLYIPTDQLEQVTKYVGGEAPTLHRLGGADWTKTKQRAKKAVKEIAADLIKLYSARMAAPGHAFGPDTPWQRELEDAFPYAETPDQLSTIAEVKEDMEKTVPMDRLICGDVGYGKTEIAVRAAFKAVQDGKQVAVLVPTTLLVQQHYGTFSERYGQFPVNVRALSRFQTDAEAKATLEGLREGSVDVVIGTHRLFASETKFKDLGLVIVDEEQRFGVEHKEQLKKLRANVDVLTMSATPIPRTLEMAVTGIREMSTITTPPEERHPVLTFVGPYEEKQIGAAIRRELLREGQVFYIHNRVDSIDRAAARLREIVPEARIATAHGQMGESALEQVVVDFWEKKFDVLVSTTIVESGIDISNANTLIVERGDNFGLSQLHQLRGRVGRGRERGYAYFLYPPEKPLTETAHERLATIAQHTEMGAGMYVAMKDLEIRGAGNLLGGEQSGHIAGVGFDLYVRMVGEAVADYRASLEGGAQEEEPLEVKIELPVDAHVPHDYAPGERLRLQAYRAIASANSEEDVKAVREELTDRYGKLPEPVENLLLVAGLRMLARACGVAEIVLQGPNIRFAPVELRESQELRLKRLHPKSVIKPAVHQILVPRPATRPIGGKPLVGRELLAWTGEFLTTILD</sequence>
<evidence type="ECO:0000256" key="8">
    <source>
        <dbReference type="ARBA" id="ARBA00023204"/>
    </source>
</evidence>
<dbReference type="InterPro" id="IPR011545">
    <property type="entry name" value="DEAD/DEAH_box_helicase_dom"/>
</dbReference>
<dbReference type="SMART" id="SM01058">
    <property type="entry name" value="CarD_TRCF"/>
    <property type="match status" value="1"/>
</dbReference>
<evidence type="ECO:0000256" key="4">
    <source>
        <dbReference type="ARBA" id="ARBA00022801"/>
    </source>
</evidence>
<dbReference type="CDD" id="cd17991">
    <property type="entry name" value="DEXHc_TRCF"/>
    <property type="match status" value="1"/>
</dbReference>
<dbReference type="InterPro" id="IPR004576">
    <property type="entry name" value="Mfd"/>
</dbReference>
<dbReference type="SMART" id="SM00982">
    <property type="entry name" value="TRCF"/>
    <property type="match status" value="1"/>
</dbReference>
<feature type="domain" description="Helicase C-terminal" evidence="11">
    <location>
        <begin position="827"/>
        <end position="977"/>
    </location>
</feature>
<dbReference type="Pfam" id="PF17757">
    <property type="entry name" value="UvrB_inter"/>
    <property type="match status" value="1"/>
</dbReference>
<dbReference type="PROSITE" id="PS51194">
    <property type="entry name" value="HELICASE_CTER"/>
    <property type="match status" value="1"/>
</dbReference>
<dbReference type="Pfam" id="PF00271">
    <property type="entry name" value="Helicase_C"/>
    <property type="match status" value="1"/>
</dbReference>
<dbReference type="PANTHER" id="PTHR47964:SF1">
    <property type="entry name" value="ATP-DEPENDENT DNA HELICASE HOMOLOG RECG, CHLOROPLASTIC"/>
    <property type="match status" value="1"/>
</dbReference>
<dbReference type="InterPro" id="IPR005118">
    <property type="entry name" value="TRCF_C"/>
</dbReference>
<proteinExistence type="inferred from homology"/>
<dbReference type="InterPro" id="IPR037235">
    <property type="entry name" value="TRCF-like_C_D7"/>
</dbReference>
<reference evidence="12 13" key="1">
    <citation type="submission" date="2024-10" db="EMBL/GenBank/DDBJ databases">
        <title>The Natural Products Discovery Center: Release of the First 8490 Sequenced Strains for Exploring Actinobacteria Biosynthetic Diversity.</title>
        <authorList>
            <person name="Kalkreuter E."/>
            <person name="Kautsar S.A."/>
            <person name="Yang D."/>
            <person name="Bader C.D."/>
            <person name="Teijaro C.N."/>
            <person name="Fluegel L."/>
            <person name="Davis C.M."/>
            <person name="Simpson J.R."/>
            <person name="Lauterbach L."/>
            <person name="Steele A.D."/>
            <person name="Gui C."/>
            <person name="Meng S."/>
            <person name="Li G."/>
            <person name="Viehrig K."/>
            <person name="Ye F."/>
            <person name="Su P."/>
            <person name="Kiefer A.F."/>
            <person name="Nichols A."/>
            <person name="Cepeda A.J."/>
            <person name="Yan W."/>
            <person name="Fan B."/>
            <person name="Jiang Y."/>
            <person name="Adhikari A."/>
            <person name="Zheng C.-J."/>
            <person name="Schuster L."/>
            <person name="Cowan T.M."/>
            <person name="Smanski M.J."/>
            <person name="Chevrette M.G."/>
            <person name="De Carvalho L.P.S."/>
            <person name="Shen B."/>
        </authorList>
    </citation>
    <scope>NUCLEOTIDE SEQUENCE [LARGE SCALE GENOMIC DNA]</scope>
    <source>
        <strain evidence="12 13">NPDC048229</strain>
    </source>
</reference>
<organism evidence="12 13">
    <name type="scientific">Streptomyces omiyaensis</name>
    <dbReference type="NCBI Taxonomy" id="68247"/>
    <lineage>
        <taxon>Bacteria</taxon>
        <taxon>Bacillati</taxon>
        <taxon>Actinomycetota</taxon>
        <taxon>Actinomycetes</taxon>
        <taxon>Kitasatosporales</taxon>
        <taxon>Streptomycetaceae</taxon>
        <taxon>Streptomyces</taxon>
    </lineage>
</organism>
<dbReference type="SMART" id="SM00487">
    <property type="entry name" value="DEXDc"/>
    <property type="match status" value="1"/>
</dbReference>
<evidence type="ECO:0000256" key="1">
    <source>
        <dbReference type="ARBA" id="ARBA00022490"/>
    </source>
</evidence>
<dbReference type="InterPro" id="IPR047112">
    <property type="entry name" value="RecG/Mfd"/>
</dbReference>
<evidence type="ECO:0000313" key="12">
    <source>
        <dbReference type="EMBL" id="MFG3191684.1"/>
    </source>
</evidence>
<keyword evidence="13" id="KW-1185">Reference proteome</keyword>
<dbReference type="Gene3D" id="3.40.50.11180">
    <property type="match status" value="1"/>
</dbReference>
<evidence type="ECO:0000256" key="2">
    <source>
        <dbReference type="ARBA" id="ARBA00022741"/>
    </source>
</evidence>
<dbReference type="EMBL" id="JBICZW010000014">
    <property type="protein sequence ID" value="MFG3191684.1"/>
    <property type="molecule type" value="Genomic_DNA"/>
</dbReference>
<dbReference type="SMART" id="SM00490">
    <property type="entry name" value="HELICc"/>
    <property type="match status" value="1"/>
</dbReference>
<keyword evidence="4 9" id="KW-0378">Hydrolase</keyword>
<gene>
    <name evidence="9 12" type="primary">mfd</name>
    <name evidence="12" type="ORF">ACGFYS_22410</name>
</gene>
<dbReference type="Gene3D" id="3.90.1150.50">
    <property type="entry name" value="Transcription-repair-coupling factor, D7 domain"/>
    <property type="match status" value="1"/>
</dbReference>
<dbReference type="SUPFAM" id="SSF52540">
    <property type="entry name" value="P-loop containing nucleoside triphosphate hydrolases"/>
    <property type="match status" value="4"/>
</dbReference>
<dbReference type="SUPFAM" id="SSF143517">
    <property type="entry name" value="TRCF domain-like"/>
    <property type="match status" value="1"/>
</dbReference>
<keyword evidence="7 9" id="KW-0238">DNA-binding</keyword>
<dbReference type="Pfam" id="PF02559">
    <property type="entry name" value="CarD_TRCF_RID"/>
    <property type="match status" value="1"/>
</dbReference>
<dbReference type="Gene3D" id="3.30.2060.10">
    <property type="entry name" value="Penicillin-binding protein 1b domain"/>
    <property type="match status" value="1"/>
</dbReference>
<dbReference type="InterPro" id="IPR003711">
    <property type="entry name" value="CarD-like/TRCF_RID"/>
</dbReference>
<dbReference type="RefSeq" id="WP_189851221.1">
    <property type="nucleotide sequence ID" value="NZ_BMVV01000015.1"/>
</dbReference>
<keyword evidence="5" id="KW-0347">Helicase</keyword>
<dbReference type="Pfam" id="PF03461">
    <property type="entry name" value="TRCF"/>
    <property type="match status" value="1"/>
</dbReference>
<dbReference type="HAMAP" id="MF_00969">
    <property type="entry name" value="TRCF"/>
    <property type="match status" value="1"/>
</dbReference>
<dbReference type="InterPro" id="IPR001650">
    <property type="entry name" value="Helicase_C-like"/>
</dbReference>
<evidence type="ECO:0000256" key="5">
    <source>
        <dbReference type="ARBA" id="ARBA00022806"/>
    </source>
</evidence>
<dbReference type="NCBIfam" id="TIGR00580">
    <property type="entry name" value="mfd"/>
    <property type="match status" value="1"/>
</dbReference>
<dbReference type="InterPro" id="IPR041471">
    <property type="entry name" value="UvrB_inter"/>
</dbReference>
<dbReference type="InterPro" id="IPR027417">
    <property type="entry name" value="P-loop_NTPase"/>
</dbReference>
<keyword evidence="6 9" id="KW-0067">ATP-binding</keyword>
<evidence type="ECO:0000256" key="6">
    <source>
        <dbReference type="ARBA" id="ARBA00022840"/>
    </source>
</evidence>
<dbReference type="Gene3D" id="3.40.50.300">
    <property type="entry name" value="P-loop containing nucleotide triphosphate hydrolases"/>
    <property type="match status" value="2"/>
</dbReference>
<dbReference type="SUPFAM" id="SSF141259">
    <property type="entry name" value="CarD-like"/>
    <property type="match status" value="1"/>
</dbReference>
<comment type="similarity">
    <text evidence="9">In the N-terminal section; belongs to the UvrB family.</text>
</comment>
<keyword evidence="1 9" id="KW-0963">Cytoplasm</keyword>
<evidence type="ECO:0000259" key="11">
    <source>
        <dbReference type="PROSITE" id="PS51194"/>
    </source>
</evidence>
<keyword evidence="3 9" id="KW-0227">DNA damage</keyword>
<comment type="similarity">
    <text evidence="9">In the C-terminal section; belongs to the helicase family. RecG subfamily.</text>
</comment>
<name>A0ABW7BVZ0_9ACTN</name>
<accession>A0ABW7BVZ0</accession>
<dbReference type="PANTHER" id="PTHR47964">
    <property type="entry name" value="ATP-DEPENDENT DNA HELICASE HOMOLOG RECG, CHLOROPLASTIC"/>
    <property type="match status" value="1"/>
</dbReference>
<dbReference type="Pfam" id="PF00270">
    <property type="entry name" value="DEAD"/>
    <property type="match status" value="1"/>
</dbReference>
<evidence type="ECO:0000256" key="7">
    <source>
        <dbReference type="ARBA" id="ARBA00023125"/>
    </source>
</evidence>
<dbReference type="Proteomes" id="UP001604282">
    <property type="component" value="Unassembled WGS sequence"/>
</dbReference>
<feature type="domain" description="Helicase ATP-binding" evidence="10">
    <location>
        <begin position="641"/>
        <end position="802"/>
    </location>
</feature>
<dbReference type="EC" id="3.6.4.-" evidence="9"/>
<evidence type="ECO:0000256" key="9">
    <source>
        <dbReference type="HAMAP-Rule" id="MF_00969"/>
    </source>
</evidence>
<keyword evidence="2 9" id="KW-0547">Nucleotide-binding</keyword>
<comment type="subcellular location">
    <subcellularLocation>
        <location evidence="9">Cytoplasm</location>
    </subcellularLocation>
</comment>
<dbReference type="Gene3D" id="2.40.10.170">
    <property type="match status" value="1"/>
</dbReference>